<dbReference type="Pfam" id="PF02892">
    <property type="entry name" value="zf-BED"/>
    <property type="match status" value="1"/>
</dbReference>
<keyword evidence="2" id="KW-0863">Zinc-finger</keyword>
<sequence length="118" mass="13166">MATKLPSVVHEHFIRPTARSGHIKGKCKYCEWTISTSGKTTYNLLNHLKHNHDAELQKSTFGSGTSAQMLQPTILNTSLHILVKSTSLTNLPILLTVHCNPSHWWSQKVSNLMASMDS</sequence>
<reference evidence="6" key="1">
    <citation type="submission" date="2025-08" db="UniProtKB">
        <authorList>
            <consortium name="RefSeq"/>
        </authorList>
    </citation>
    <scope>IDENTIFICATION</scope>
    <source>
        <tissue evidence="6">Muscle</tissue>
    </source>
</reference>
<evidence type="ECO:0000256" key="2">
    <source>
        <dbReference type="ARBA" id="ARBA00022771"/>
    </source>
</evidence>
<dbReference type="SUPFAM" id="SSF57667">
    <property type="entry name" value="beta-beta-alpha zinc fingers"/>
    <property type="match status" value="1"/>
</dbReference>
<feature type="domain" description="BED-type" evidence="4">
    <location>
        <begin position="8"/>
        <end position="52"/>
    </location>
</feature>
<keyword evidence="1" id="KW-0479">Metal-binding</keyword>
<evidence type="ECO:0000256" key="1">
    <source>
        <dbReference type="ARBA" id="ARBA00022723"/>
    </source>
</evidence>
<evidence type="ECO:0000259" key="4">
    <source>
        <dbReference type="Pfam" id="PF02892"/>
    </source>
</evidence>
<gene>
    <name evidence="6" type="primary">LOC111087734</name>
</gene>
<keyword evidence="5" id="KW-1185">Reference proteome</keyword>
<organism evidence="5 6">
    <name type="scientific">Limulus polyphemus</name>
    <name type="common">Atlantic horseshoe crab</name>
    <dbReference type="NCBI Taxonomy" id="6850"/>
    <lineage>
        <taxon>Eukaryota</taxon>
        <taxon>Metazoa</taxon>
        <taxon>Ecdysozoa</taxon>
        <taxon>Arthropoda</taxon>
        <taxon>Chelicerata</taxon>
        <taxon>Merostomata</taxon>
        <taxon>Xiphosura</taxon>
        <taxon>Limulidae</taxon>
        <taxon>Limulus</taxon>
    </lineage>
</organism>
<evidence type="ECO:0000256" key="3">
    <source>
        <dbReference type="ARBA" id="ARBA00022833"/>
    </source>
</evidence>
<evidence type="ECO:0000313" key="5">
    <source>
        <dbReference type="Proteomes" id="UP000694941"/>
    </source>
</evidence>
<evidence type="ECO:0000313" key="6">
    <source>
        <dbReference type="RefSeq" id="XP_022251141.1"/>
    </source>
</evidence>
<dbReference type="RefSeq" id="XP_022251141.1">
    <property type="nucleotide sequence ID" value="XM_022395433.1"/>
</dbReference>
<dbReference type="InterPro" id="IPR003656">
    <property type="entry name" value="Znf_BED"/>
</dbReference>
<proteinExistence type="predicted"/>
<dbReference type="Proteomes" id="UP000694941">
    <property type="component" value="Unplaced"/>
</dbReference>
<protein>
    <submittedName>
        <fullName evidence="6">Uncharacterized protein LOC111087734</fullName>
    </submittedName>
</protein>
<dbReference type="InterPro" id="IPR036236">
    <property type="entry name" value="Znf_C2H2_sf"/>
</dbReference>
<dbReference type="GeneID" id="111087734"/>
<accession>A0ABM1T5I5</accession>
<keyword evidence="3" id="KW-0862">Zinc</keyword>
<name>A0ABM1T5I5_LIMPO</name>
<dbReference type="SMART" id="SM00614">
    <property type="entry name" value="ZnF_BED"/>
    <property type="match status" value="1"/>
</dbReference>